<feature type="domain" description="4Fe-4S ferredoxin-type" evidence="4">
    <location>
        <begin position="347"/>
        <end position="377"/>
    </location>
</feature>
<organism evidence="5 6">
    <name type="scientific">Paenibacillus durus</name>
    <name type="common">Paenibacillus azotofixans</name>
    <dbReference type="NCBI Taxonomy" id="44251"/>
    <lineage>
        <taxon>Bacteria</taxon>
        <taxon>Bacillati</taxon>
        <taxon>Bacillota</taxon>
        <taxon>Bacilli</taxon>
        <taxon>Bacillales</taxon>
        <taxon>Paenibacillaceae</taxon>
        <taxon>Paenibacillus</taxon>
    </lineage>
</organism>
<dbReference type="GO" id="GO:0046872">
    <property type="term" value="F:metal ion binding"/>
    <property type="evidence" value="ECO:0007669"/>
    <property type="project" value="UniProtKB-KW"/>
</dbReference>
<dbReference type="PANTHER" id="PTHR43312:SF2">
    <property type="entry name" value="OXIDOREDUCTASE"/>
    <property type="match status" value="1"/>
</dbReference>
<evidence type="ECO:0000256" key="1">
    <source>
        <dbReference type="ARBA" id="ARBA00022723"/>
    </source>
</evidence>
<dbReference type="InterPro" id="IPR036812">
    <property type="entry name" value="NAD(P)_OxRdtase_dom_sf"/>
</dbReference>
<dbReference type="GO" id="GO:0051536">
    <property type="term" value="F:iron-sulfur cluster binding"/>
    <property type="evidence" value="ECO:0007669"/>
    <property type="project" value="UniProtKB-KW"/>
</dbReference>
<dbReference type="RefSeq" id="WP_042206872.1">
    <property type="nucleotide sequence ID" value="NZ_CP009288.1"/>
</dbReference>
<dbReference type="Pfam" id="PF00248">
    <property type="entry name" value="Aldo_ket_red"/>
    <property type="match status" value="1"/>
</dbReference>
<dbReference type="Proteomes" id="UP000029409">
    <property type="component" value="Chromosome"/>
</dbReference>
<keyword evidence="2" id="KW-0408">Iron</keyword>
<dbReference type="InterPro" id="IPR017900">
    <property type="entry name" value="4Fe4S_Fe_S_CS"/>
</dbReference>
<sequence length="385" mass="43586">MLYRKYGKTNEMVSVLGFGCMRLPVIDGNARNINDDKAIAMLRYGIDNGINYVDTAYPYHGDGMGGPGESEPFVARALKNGYRDKVNIATKLPSWLIQTREDMDRYLNEQLERLETDHIDFYLVHALNAGTWKTVKELGIGEFLDSAVKDGRIRYPGFSFHDELPVFKEIVDAYDWTFCQVQYNYLDEYFQAGIEGLEYAAAKGIGIAVMEPLRGGRLVRDIPDGVQAAFDKADIKRTPAEWALRWVWNNPDVAVTLSGMSTMEQVEENLKIANEAYSGSLSKKELDVVNEARNVFRQTRVSCTGCAYCMPCPAGVNIPGNFTYVNEYYLLDNDFQKKMLKETYNARISEKERASQCVECGTCEEHCPQNLPIIEELKHVAEVFA</sequence>
<dbReference type="PROSITE" id="PS00198">
    <property type="entry name" value="4FE4S_FER_1"/>
    <property type="match status" value="1"/>
</dbReference>
<dbReference type="EMBL" id="CP009288">
    <property type="protein sequence ID" value="AIQ13063.1"/>
    <property type="molecule type" value="Genomic_DNA"/>
</dbReference>
<name>A0A089HRS1_PAEDU</name>
<dbReference type="Pfam" id="PF13187">
    <property type="entry name" value="Fer4_9"/>
    <property type="match status" value="1"/>
</dbReference>
<keyword evidence="1" id="KW-0479">Metal-binding</keyword>
<evidence type="ECO:0000256" key="2">
    <source>
        <dbReference type="ARBA" id="ARBA00023004"/>
    </source>
</evidence>
<dbReference type="OrthoDB" id="9773828at2"/>
<evidence type="ECO:0000313" key="6">
    <source>
        <dbReference type="Proteomes" id="UP000029409"/>
    </source>
</evidence>
<dbReference type="InterPro" id="IPR023210">
    <property type="entry name" value="NADP_OxRdtase_dom"/>
</dbReference>
<protein>
    <submittedName>
        <fullName evidence="5">Aldo/keto reductase</fullName>
    </submittedName>
</protein>
<dbReference type="SUPFAM" id="SSF51430">
    <property type="entry name" value="NAD(P)-linked oxidoreductase"/>
    <property type="match status" value="1"/>
</dbReference>
<dbReference type="KEGG" id="pdu:PDUR_14925"/>
<dbReference type="InterPro" id="IPR053135">
    <property type="entry name" value="AKR2_Oxidoreductase"/>
</dbReference>
<dbReference type="CDD" id="cd19096">
    <property type="entry name" value="AKR_Fe-S_oxidoreductase"/>
    <property type="match status" value="1"/>
</dbReference>
<gene>
    <name evidence="5" type="ORF">PDUR_14925</name>
</gene>
<dbReference type="AlphaFoldDB" id="A0A089HRS1"/>
<evidence type="ECO:0000259" key="4">
    <source>
        <dbReference type="PROSITE" id="PS51379"/>
    </source>
</evidence>
<reference evidence="5 6" key="1">
    <citation type="submission" date="2014-08" db="EMBL/GenBank/DDBJ databases">
        <title>Comparative genomics of the Paenibacillus odorifer group.</title>
        <authorList>
            <person name="den Bakker H.C."/>
            <person name="Tsai Y.-C."/>
            <person name="Martin N."/>
            <person name="Korlach J."/>
            <person name="Wiedmann M."/>
        </authorList>
    </citation>
    <scope>NUCLEOTIDE SEQUENCE [LARGE SCALE GENOMIC DNA]</scope>
    <source>
        <strain evidence="5 6">DSM 1735</strain>
    </source>
</reference>
<dbReference type="STRING" id="44251.PDUR_14925"/>
<evidence type="ECO:0000256" key="3">
    <source>
        <dbReference type="ARBA" id="ARBA00023014"/>
    </source>
</evidence>
<keyword evidence="3" id="KW-0411">Iron-sulfur</keyword>
<dbReference type="PANTHER" id="PTHR43312">
    <property type="entry name" value="D-THREO-ALDOSE 1-DEHYDROGENASE"/>
    <property type="match status" value="1"/>
</dbReference>
<accession>A0A089HRS1</accession>
<dbReference type="eggNOG" id="COG1453">
    <property type="taxonomic scope" value="Bacteria"/>
</dbReference>
<proteinExistence type="predicted"/>
<keyword evidence="6" id="KW-1185">Reference proteome</keyword>
<dbReference type="InterPro" id="IPR009051">
    <property type="entry name" value="Helical_ferredxn"/>
</dbReference>
<dbReference type="Gene3D" id="1.10.1060.10">
    <property type="entry name" value="Alpha-helical ferredoxin"/>
    <property type="match status" value="1"/>
</dbReference>
<dbReference type="Gene3D" id="3.20.20.100">
    <property type="entry name" value="NADP-dependent oxidoreductase domain"/>
    <property type="match status" value="1"/>
</dbReference>
<dbReference type="InterPro" id="IPR017896">
    <property type="entry name" value="4Fe4S_Fe-S-bd"/>
</dbReference>
<dbReference type="PROSITE" id="PS51379">
    <property type="entry name" value="4FE4S_FER_2"/>
    <property type="match status" value="1"/>
</dbReference>
<evidence type="ECO:0000313" key="5">
    <source>
        <dbReference type="EMBL" id="AIQ13063.1"/>
    </source>
</evidence>